<dbReference type="EMBL" id="AP023420">
    <property type="protein sequence ID" value="BCK84107.1"/>
    <property type="molecule type" value="Genomic_DNA"/>
</dbReference>
<dbReference type="GO" id="GO:0046872">
    <property type="term" value="F:metal ion binding"/>
    <property type="evidence" value="ECO:0007669"/>
    <property type="project" value="UniProtKB-KW"/>
</dbReference>
<dbReference type="Gene3D" id="3.20.20.70">
    <property type="entry name" value="Aldolase class I"/>
    <property type="match status" value="1"/>
</dbReference>
<keyword evidence="3" id="KW-0479">Metal-binding</keyword>
<dbReference type="RefSeq" id="WP_187030010.1">
    <property type="nucleotide sequence ID" value="NZ_AP023420.1"/>
</dbReference>
<dbReference type="GO" id="GO:0003824">
    <property type="term" value="F:catalytic activity"/>
    <property type="evidence" value="ECO:0007669"/>
    <property type="project" value="InterPro"/>
</dbReference>
<dbReference type="KEGG" id="pfaa:MM59RIKEN_14260"/>
<keyword evidence="4" id="KW-0408">Iron</keyword>
<evidence type="ECO:0000259" key="6">
    <source>
        <dbReference type="PROSITE" id="PS51918"/>
    </source>
</evidence>
<accession>A0A810QCY8</accession>
<keyword evidence="2" id="KW-0949">S-adenosyl-L-methionine</keyword>
<dbReference type="SFLD" id="SFLDS00029">
    <property type="entry name" value="Radical_SAM"/>
    <property type="match status" value="1"/>
</dbReference>
<dbReference type="InterPro" id="IPR007197">
    <property type="entry name" value="rSAM"/>
</dbReference>
<evidence type="ECO:0000256" key="5">
    <source>
        <dbReference type="ARBA" id="ARBA00023014"/>
    </source>
</evidence>
<dbReference type="SUPFAM" id="SSF102114">
    <property type="entry name" value="Radical SAM enzymes"/>
    <property type="match status" value="1"/>
</dbReference>
<dbReference type="InterPro" id="IPR013785">
    <property type="entry name" value="Aldolase_TIM"/>
</dbReference>
<feature type="domain" description="Radical SAM core" evidence="6">
    <location>
        <begin position="9"/>
        <end position="207"/>
    </location>
</feature>
<dbReference type="AlphaFoldDB" id="A0A810QCY8"/>
<dbReference type="Pfam" id="PF04055">
    <property type="entry name" value="Radical_SAM"/>
    <property type="match status" value="1"/>
</dbReference>
<evidence type="ECO:0000256" key="4">
    <source>
        <dbReference type="ARBA" id="ARBA00023004"/>
    </source>
</evidence>
<evidence type="ECO:0000313" key="7">
    <source>
        <dbReference type="EMBL" id="BCK84107.1"/>
    </source>
</evidence>
<dbReference type="SFLD" id="SFLDG01111">
    <property type="entry name" value="Uncharacterised_Radical_SAM_Su"/>
    <property type="match status" value="1"/>
</dbReference>
<evidence type="ECO:0000256" key="1">
    <source>
        <dbReference type="ARBA" id="ARBA00022485"/>
    </source>
</evidence>
<proteinExistence type="predicted"/>
<keyword evidence="1" id="KW-0004">4Fe-4S</keyword>
<dbReference type="PANTHER" id="PTHR42836:SF1">
    <property type="entry name" value="7-CARBOXY-7-DEAZAGUANINE SYNTHASE"/>
    <property type="match status" value="1"/>
</dbReference>
<keyword evidence="5" id="KW-0411">Iron-sulfur</keyword>
<dbReference type="InterPro" id="IPR023821">
    <property type="entry name" value="rSAM_TatD-assoc"/>
</dbReference>
<dbReference type="NCBIfam" id="TIGR04038">
    <property type="entry name" value="tatD_link_rSAM"/>
    <property type="match status" value="1"/>
</dbReference>
<dbReference type="Proteomes" id="UP000679848">
    <property type="component" value="Chromosome"/>
</dbReference>
<sequence length="207" mass="23682">MEKGFTITYEYGDNLYVNPTNRCNFNCEFCLRHNQSSGGSIYTHNLWLKREPSKEELLASIESWDLSKYKQLVFVGFGEPTYRIDDICWVIDQMKARGEKIFTRMDTNGTGSLINGRDIAPDFAGRFDMVSISLNTDTAEKYEALCHPAQPGAYQAMKDFAREVGKYVPTVMMTVVDTIPAEEIENCRKICEDEIGATYRVREYIAD</sequence>
<evidence type="ECO:0000256" key="3">
    <source>
        <dbReference type="ARBA" id="ARBA00022723"/>
    </source>
</evidence>
<dbReference type="CDD" id="cd01335">
    <property type="entry name" value="Radical_SAM"/>
    <property type="match status" value="1"/>
</dbReference>
<name>A0A810QCY8_9FIRM</name>
<dbReference type="InterPro" id="IPR058240">
    <property type="entry name" value="rSAM_sf"/>
</dbReference>
<evidence type="ECO:0000313" key="8">
    <source>
        <dbReference type="Proteomes" id="UP000679848"/>
    </source>
</evidence>
<dbReference type="PANTHER" id="PTHR42836">
    <property type="entry name" value="7-CARBOXY-7-DEAZAGUANINE SYNTHASE"/>
    <property type="match status" value="1"/>
</dbReference>
<protein>
    <recommendedName>
        <fullName evidence="6">Radical SAM core domain-containing protein</fullName>
    </recommendedName>
</protein>
<reference evidence="7" key="1">
    <citation type="submission" date="2020-09" db="EMBL/GenBank/DDBJ databases">
        <title>New species isolated from human feces.</title>
        <authorList>
            <person name="Kitahara M."/>
            <person name="Shigeno Y."/>
            <person name="Shime M."/>
            <person name="Matsumoto Y."/>
            <person name="Nakamura S."/>
            <person name="Motooka D."/>
            <person name="Fukuoka S."/>
            <person name="Nishikawa H."/>
            <person name="Benno Y."/>
        </authorList>
    </citation>
    <scope>NUCLEOTIDE SEQUENCE</scope>
    <source>
        <strain evidence="7">MM59</strain>
    </source>
</reference>
<dbReference type="PROSITE" id="PS51918">
    <property type="entry name" value="RADICAL_SAM"/>
    <property type="match status" value="1"/>
</dbReference>
<keyword evidence="8" id="KW-1185">Reference proteome</keyword>
<organism evidence="7 8">
    <name type="scientific">Pusillibacter faecalis</name>
    <dbReference type="NCBI Taxonomy" id="2714358"/>
    <lineage>
        <taxon>Bacteria</taxon>
        <taxon>Bacillati</taxon>
        <taxon>Bacillota</taxon>
        <taxon>Clostridia</taxon>
        <taxon>Eubacteriales</taxon>
        <taxon>Oscillospiraceae</taxon>
        <taxon>Pusillibacter</taxon>
    </lineage>
</organism>
<dbReference type="GO" id="GO:0051539">
    <property type="term" value="F:4 iron, 4 sulfur cluster binding"/>
    <property type="evidence" value="ECO:0007669"/>
    <property type="project" value="UniProtKB-KW"/>
</dbReference>
<evidence type="ECO:0000256" key="2">
    <source>
        <dbReference type="ARBA" id="ARBA00022691"/>
    </source>
</evidence>
<gene>
    <name evidence="7" type="ORF">MM59RIKEN_14260</name>
</gene>